<comment type="caution">
    <text evidence="2">The sequence shown here is derived from an EMBL/GenBank/DDBJ whole genome shotgun (WGS) entry which is preliminary data.</text>
</comment>
<accession>A0A8T0RIC6</accession>
<dbReference type="AlphaFoldDB" id="A0A8T0RIC6"/>
<keyword evidence="3" id="KW-1185">Reference proteome</keyword>
<evidence type="ECO:0000256" key="1">
    <source>
        <dbReference type="SAM" id="SignalP"/>
    </source>
</evidence>
<gene>
    <name evidence="2" type="ORF">PVAP13_6KG374706</name>
</gene>
<name>A0A8T0RIC6_PANVG</name>
<feature type="chain" id="PRO_5035929164" evidence="1">
    <location>
        <begin position="22"/>
        <end position="103"/>
    </location>
</feature>
<proteinExistence type="predicted"/>
<dbReference type="EMBL" id="CM029047">
    <property type="protein sequence ID" value="KAG2585164.1"/>
    <property type="molecule type" value="Genomic_DNA"/>
</dbReference>
<reference evidence="2" key="1">
    <citation type="submission" date="2020-05" db="EMBL/GenBank/DDBJ databases">
        <title>WGS assembly of Panicum virgatum.</title>
        <authorList>
            <person name="Lovell J.T."/>
            <person name="Jenkins J."/>
            <person name="Shu S."/>
            <person name="Juenger T.E."/>
            <person name="Schmutz J."/>
        </authorList>
    </citation>
    <scope>NUCLEOTIDE SEQUENCE</scope>
    <source>
        <strain evidence="2">AP13</strain>
    </source>
</reference>
<protein>
    <submittedName>
        <fullName evidence="2">Uncharacterized protein</fullName>
    </submittedName>
</protein>
<evidence type="ECO:0000313" key="2">
    <source>
        <dbReference type="EMBL" id="KAG2585164.1"/>
    </source>
</evidence>
<organism evidence="2 3">
    <name type="scientific">Panicum virgatum</name>
    <name type="common">Blackwell switchgrass</name>
    <dbReference type="NCBI Taxonomy" id="38727"/>
    <lineage>
        <taxon>Eukaryota</taxon>
        <taxon>Viridiplantae</taxon>
        <taxon>Streptophyta</taxon>
        <taxon>Embryophyta</taxon>
        <taxon>Tracheophyta</taxon>
        <taxon>Spermatophyta</taxon>
        <taxon>Magnoliopsida</taxon>
        <taxon>Liliopsida</taxon>
        <taxon>Poales</taxon>
        <taxon>Poaceae</taxon>
        <taxon>PACMAD clade</taxon>
        <taxon>Panicoideae</taxon>
        <taxon>Panicodae</taxon>
        <taxon>Paniceae</taxon>
        <taxon>Panicinae</taxon>
        <taxon>Panicum</taxon>
        <taxon>Panicum sect. Hiantes</taxon>
    </lineage>
</organism>
<feature type="signal peptide" evidence="1">
    <location>
        <begin position="1"/>
        <end position="21"/>
    </location>
</feature>
<dbReference type="Proteomes" id="UP000823388">
    <property type="component" value="Chromosome 6K"/>
</dbReference>
<sequence length="103" mass="10921">MSLVGLMAILAAVLLASSVIAGGDVPILFQDTLDVDGAGGVDYDSFWPCCTIPVAGDVKYHPFRSASSFRQRSLICPTKNVDLVHCDQCRFNKHGAHAPLSSG</sequence>
<evidence type="ECO:0000313" key="3">
    <source>
        <dbReference type="Proteomes" id="UP000823388"/>
    </source>
</evidence>
<keyword evidence="1" id="KW-0732">Signal</keyword>